<dbReference type="PANTHER" id="PTHR24029:SF0">
    <property type="entry name" value="UVRABC SYSTEM PROTEIN B"/>
    <property type="match status" value="1"/>
</dbReference>
<organism evidence="6 7">
    <name type="scientific">Candidatus Shapirobacteria bacterium GW2011_GWE1_38_92</name>
    <dbReference type="NCBI Taxonomy" id="1618489"/>
    <lineage>
        <taxon>Bacteria</taxon>
        <taxon>Candidatus Shapironibacteriota</taxon>
    </lineage>
</organism>
<dbReference type="PANTHER" id="PTHR24029">
    <property type="entry name" value="UVRABC SYSTEM PROTEIN B"/>
    <property type="match status" value="1"/>
</dbReference>
<evidence type="ECO:0000256" key="2">
    <source>
        <dbReference type="ARBA" id="ARBA00026033"/>
    </source>
</evidence>
<gene>
    <name evidence="6" type="ORF">UT14_C0031G0006</name>
</gene>
<dbReference type="GO" id="GO:0016887">
    <property type="term" value="F:ATP hydrolysis activity"/>
    <property type="evidence" value="ECO:0007669"/>
    <property type="project" value="InterPro"/>
</dbReference>
<dbReference type="InterPro" id="IPR036876">
    <property type="entry name" value="UVR_dom_sf"/>
</dbReference>
<dbReference type="GO" id="GO:0006289">
    <property type="term" value="P:nucleotide-excision repair"/>
    <property type="evidence" value="ECO:0007669"/>
    <property type="project" value="InterPro"/>
</dbReference>
<dbReference type="Pfam" id="PF00271">
    <property type="entry name" value="Helicase_C"/>
    <property type="match status" value="1"/>
</dbReference>
<feature type="domain" description="UVR" evidence="4">
    <location>
        <begin position="278"/>
        <end position="313"/>
    </location>
</feature>
<dbReference type="PROSITE" id="PS50151">
    <property type="entry name" value="UVR"/>
    <property type="match status" value="1"/>
</dbReference>
<dbReference type="Pfam" id="PF02151">
    <property type="entry name" value="UVR"/>
    <property type="match status" value="1"/>
</dbReference>
<name>A0A0G0LRU4_9BACT</name>
<reference evidence="6 7" key="1">
    <citation type="journal article" date="2015" name="Nature">
        <title>rRNA introns, odd ribosomes, and small enigmatic genomes across a large radiation of phyla.</title>
        <authorList>
            <person name="Brown C.T."/>
            <person name="Hug L.A."/>
            <person name="Thomas B.C."/>
            <person name="Sharon I."/>
            <person name="Castelle C.J."/>
            <person name="Singh A."/>
            <person name="Wilkins M.J."/>
            <person name="Williams K.H."/>
            <person name="Banfield J.F."/>
        </authorList>
    </citation>
    <scope>NUCLEOTIDE SEQUENCE [LARGE SCALE GENOMIC DNA]</scope>
</reference>
<dbReference type="Gene3D" id="4.10.860.10">
    <property type="entry name" value="UVR domain"/>
    <property type="match status" value="1"/>
</dbReference>
<dbReference type="Gene3D" id="3.40.50.300">
    <property type="entry name" value="P-loop containing nucleotide triphosphate hydrolases"/>
    <property type="match status" value="2"/>
</dbReference>
<evidence type="ECO:0000313" key="7">
    <source>
        <dbReference type="Proteomes" id="UP000033841"/>
    </source>
</evidence>
<proteinExistence type="inferred from homology"/>
<dbReference type="AlphaFoldDB" id="A0A0G0LRU4"/>
<comment type="subunit">
    <text evidence="2">Forms a heterotetramer with UvrA during the search for lesions. Interacts with UvrC in an incision complex.</text>
</comment>
<dbReference type="GO" id="GO:0005524">
    <property type="term" value="F:ATP binding"/>
    <property type="evidence" value="ECO:0007669"/>
    <property type="project" value="InterPro"/>
</dbReference>
<dbReference type="InterPro" id="IPR001650">
    <property type="entry name" value="Helicase_C-like"/>
</dbReference>
<dbReference type="GO" id="GO:0009380">
    <property type="term" value="C:excinuclease repair complex"/>
    <property type="evidence" value="ECO:0007669"/>
    <property type="project" value="InterPro"/>
</dbReference>
<comment type="caution">
    <text evidence="6">The sequence shown here is derived from an EMBL/GenBank/DDBJ whole genome shotgun (WGS) entry which is preliminary data.</text>
</comment>
<dbReference type="Pfam" id="PF12344">
    <property type="entry name" value="UvrB"/>
    <property type="match status" value="1"/>
</dbReference>
<dbReference type="InterPro" id="IPR027417">
    <property type="entry name" value="P-loop_NTPase"/>
</dbReference>
<accession>A0A0G0LRU4</accession>
<dbReference type="EMBL" id="LBVR01000031">
    <property type="protein sequence ID" value="KKQ90690.1"/>
    <property type="molecule type" value="Genomic_DNA"/>
</dbReference>
<evidence type="ECO:0000256" key="3">
    <source>
        <dbReference type="ARBA" id="ARBA00029504"/>
    </source>
</evidence>
<dbReference type="InterPro" id="IPR004807">
    <property type="entry name" value="UvrB"/>
</dbReference>
<dbReference type="InterPro" id="IPR024759">
    <property type="entry name" value="UvrB_YAD/RRR_dom"/>
</dbReference>
<dbReference type="SUPFAM" id="SSF46600">
    <property type="entry name" value="C-terminal UvrC-binding domain of UvrB"/>
    <property type="match status" value="1"/>
</dbReference>
<dbReference type="SMART" id="SM00490">
    <property type="entry name" value="HELICc"/>
    <property type="match status" value="1"/>
</dbReference>
<feature type="domain" description="Helicase C-terminal" evidence="5">
    <location>
        <begin position="82"/>
        <end position="249"/>
    </location>
</feature>
<dbReference type="PROSITE" id="PS51194">
    <property type="entry name" value="HELICASE_CTER"/>
    <property type="match status" value="1"/>
</dbReference>
<sequence>MYFGDVARKKTLVDFGFRLPSAFDNRPLKFEEFNQRTSKIIYVSATPSPFEIEQSQNHVVEQIIRPTGLIDPHIEIRPSNGQIPNILEELTKQIQNKQRTLLITLTKRMSEDLSTYLSDVNNTQIPIKVAYLHSDIDTLERTEILDKLRSGDYDVLVGVNLLREGLDLPEVSLVAILDAGQQGFLRSRSSLIQIMGRASRHLEGKVILYSDFISPAMKEAVNEVKRRRKIQLAYNKDHNITPQSITKSIRPKIIELVKTEKEDITQIDPNSLTPPQRQKHITALRKQMKLFASELNFEEAIKIRDQIREIENN</sequence>
<protein>
    <recommendedName>
        <fullName evidence="3">UvrABC system protein B</fullName>
    </recommendedName>
</protein>
<dbReference type="PATRIC" id="fig|1618489.3.peg.500"/>
<dbReference type="GO" id="GO:0003677">
    <property type="term" value="F:DNA binding"/>
    <property type="evidence" value="ECO:0007669"/>
    <property type="project" value="InterPro"/>
</dbReference>
<evidence type="ECO:0000256" key="1">
    <source>
        <dbReference type="ARBA" id="ARBA00008533"/>
    </source>
</evidence>
<evidence type="ECO:0000259" key="4">
    <source>
        <dbReference type="PROSITE" id="PS50151"/>
    </source>
</evidence>
<evidence type="ECO:0000259" key="5">
    <source>
        <dbReference type="PROSITE" id="PS51194"/>
    </source>
</evidence>
<dbReference type="InterPro" id="IPR001943">
    <property type="entry name" value="UVR_dom"/>
</dbReference>
<comment type="similarity">
    <text evidence="1">Belongs to the UvrB family.</text>
</comment>
<evidence type="ECO:0000313" key="6">
    <source>
        <dbReference type="EMBL" id="KKQ90690.1"/>
    </source>
</evidence>
<dbReference type="Proteomes" id="UP000033841">
    <property type="component" value="Unassembled WGS sequence"/>
</dbReference>
<dbReference type="SUPFAM" id="SSF52540">
    <property type="entry name" value="P-loop containing nucleoside triphosphate hydrolases"/>
    <property type="match status" value="2"/>
</dbReference>